<proteinExistence type="predicted"/>
<evidence type="ECO:0000313" key="2">
    <source>
        <dbReference type="EMBL" id="GFY23890.1"/>
    </source>
</evidence>
<organism evidence="2 3">
    <name type="scientific">Trichonephila clavipes</name>
    <name type="common">Golden silk orbweaver</name>
    <name type="synonym">Nephila clavipes</name>
    <dbReference type="NCBI Taxonomy" id="2585209"/>
    <lineage>
        <taxon>Eukaryota</taxon>
        <taxon>Metazoa</taxon>
        <taxon>Ecdysozoa</taxon>
        <taxon>Arthropoda</taxon>
        <taxon>Chelicerata</taxon>
        <taxon>Arachnida</taxon>
        <taxon>Araneae</taxon>
        <taxon>Araneomorphae</taxon>
        <taxon>Entelegynae</taxon>
        <taxon>Araneoidea</taxon>
        <taxon>Nephilidae</taxon>
        <taxon>Trichonephila</taxon>
    </lineage>
</organism>
<sequence>MLTLPIFKIREFFKEGRIHIKVGLSSPAKRSPMMMRSCMGMCTEWWNALQCVERRDQLLSSARLPSHSRDRWKRRHRKRRDTRFQHVAHPPSKKCKNDPEDKRVIQECAII</sequence>
<evidence type="ECO:0000256" key="1">
    <source>
        <dbReference type="SAM" id="MobiDB-lite"/>
    </source>
</evidence>
<dbReference type="Proteomes" id="UP000887159">
    <property type="component" value="Unassembled WGS sequence"/>
</dbReference>
<gene>
    <name evidence="2" type="ORF">TNCV_3536841</name>
</gene>
<comment type="caution">
    <text evidence="2">The sequence shown here is derived from an EMBL/GenBank/DDBJ whole genome shotgun (WGS) entry which is preliminary data.</text>
</comment>
<protein>
    <submittedName>
        <fullName evidence="2">Uncharacterized protein</fullName>
    </submittedName>
</protein>
<reference evidence="2" key="1">
    <citation type="submission" date="2020-08" db="EMBL/GenBank/DDBJ databases">
        <title>Multicomponent nature underlies the extraordinary mechanical properties of spider dragline silk.</title>
        <authorList>
            <person name="Kono N."/>
            <person name="Nakamura H."/>
            <person name="Mori M."/>
            <person name="Yoshida Y."/>
            <person name="Ohtoshi R."/>
            <person name="Malay A.D."/>
            <person name="Moran D.A.P."/>
            <person name="Tomita M."/>
            <person name="Numata K."/>
            <person name="Arakawa K."/>
        </authorList>
    </citation>
    <scope>NUCLEOTIDE SEQUENCE</scope>
</reference>
<accession>A0A8X6VWW7</accession>
<feature type="compositionally biased region" description="Basic residues" evidence="1">
    <location>
        <begin position="70"/>
        <end position="81"/>
    </location>
</feature>
<keyword evidence="3" id="KW-1185">Reference proteome</keyword>
<dbReference type="EMBL" id="BMAU01021367">
    <property type="protein sequence ID" value="GFY23890.1"/>
    <property type="molecule type" value="Genomic_DNA"/>
</dbReference>
<evidence type="ECO:0000313" key="3">
    <source>
        <dbReference type="Proteomes" id="UP000887159"/>
    </source>
</evidence>
<name>A0A8X6VWW7_TRICX</name>
<dbReference type="AlphaFoldDB" id="A0A8X6VWW7"/>
<feature type="region of interest" description="Disordered" evidence="1">
    <location>
        <begin position="63"/>
        <end position="99"/>
    </location>
</feature>